<dbReference type="InterPro" id="IPR036400">
    <property type="entry name" value="Cyt_B5-like_heme/steroid_sf"/>
</dbReference>
<dbReference type="Gene3D" id="3.10.120.10">
    <property type="entry name" value="Cytochrome b5-like heme/steroid binding domain"/>
    <property type="match status" value="1"/>
</dbReference>
<keyword evidence="5" id="KW-1185">Reference proteome</keyword>
<evidence type="ECO:0000256" key="3">
    <source>
        <dbReference type="ARBA" id="ARBA00023004"/>
    </source>
</evidence>
<dbReference type="RefSeq" id="XP_064071700.1">
    <property type="nucleotide sequence ID" value="XM_064215630.1"/>
</dbReference>
<sequence length="288" mass="33411">MIYTKQEWYTPAEVALHNKATDCWVSVNGVVRNLTSWLKEQFRICNCIKTCSCPAKSWFCEDTCVEHCNCFKRGFSYCDGKRLAMAVLAYAGKDLSHWFNGNNWAHFTHPLVGSITPYHRHGPGNEQPVVPSTRWRPITNPWWLDENNVVGKVTERTRPIRITNSLTGSSVTLEVCSEETIYQIMMRYLPHNYHMLSYTWRYLGRGLDYNKTLAENGIPDERDLFSEVSLPENIHIPDILLFYNDDLTEDAPRSVCFCRHIGCVFNECQEKHEVFSPNMQVIKKQCGR</sequence>
<keyword evidence="2" id="KW-0479">Metal-binding</keyword>
<accession>A0ABM4AK79</accession>
<dbReference type="GeneID" id="113396262"/>
<protein>
    <submittedName>
        <fullName evidence="6">Cytochrome b5 domain-containing protein 1</fullName>
    </submittedName>
</protein>
<comment type="similarity">
    <text evidence="4">Belongs to the cytochrome b5 family.</text>
</comment>
<evidence type="ECO:0000256" key="4">
    <source>
        <dbReference type="ARBA" id="ARBA00038168"/>
    </source>
</evidence>
<evidence type="ECO:0000256" key="2">
    <source>
        <dbReference type="ARBA" id="ARBA00022723"/>
    </source>
</evidence>
<evidence type="ECO:0000313" key="6">
    <source>
        <dbReference type="RefSeq" id="XP_064071700.1"/>
    </source>
</evidence>
<dbReference type="PANTHER" id="PTHR21281">
    <property type="entry name" value="CYTOCHROME B5 DOMAIN-CONTAINING PROTEIN 1"/>
    <property type="match status" value="1"/>
</dbReference>
<gene>
    <name evidence="6" type="primary">LOC113396262</name>
</gene>
<keyword evidence="3" id="KW-0408">Iron</keyword>
<reference evidence="6" key="1">
    <citation type="submission" date="2025-08" db="UniProtKB">
        <authorList>
            <consortium name="RefSeq"/>
        </authorList>
    </citation>
    <scope>IDENTIFICATION</scope>
    <source>
        <tissue evidence="6">Whole body</tissue>
    </source>
</reference>
<name>A0ABM4AK79_VANTA</name>
<keyword evidence="1" id="KW-0349">Heme</keyword>
<evidence type="ECO:0000313" key="5">
    <source>
        <dbReference type="Proteomes" id="UP001652626"/>
    </source>
</evidence>
<dbReference type="InterPro" id="IPR052320">
    <property type="entry name" value="Cytochrome_b5_domain"/>
</dbReference>
<dbReference type="PANTHER" id="PTHR21281:SF0">
    <property type="entry name" value="CYTOCHROME B5 DOMAIN-CONTAINING PROTEIN 1"/>
    <property type="match status" value="1"/>
</dbReference>
<proteinExistence type="inferred from homology"/>
<dbReference type="SUPFAM" id="SSF55856">
    <property type="entry name" value="Cytochrome b5-like heme/steroid binding domain"/>
    <property type="match status" value="1"/>
</dbReference>
<dbReference type="Proteomes" id="UP001652626">
    <property type="component" value="Chromosome 8"/>
</dbReference>
<organism evidence="5 6">
    <name type="scientific">Vanessa tameamea</name>
    <name type="common">Kamehameha butterfly</name>
    <dbReference type="NCBI Taxonomy" id="334116"/>
    <lineage>
        <taxon>Eukaryota</taxon>
        <taxon>Metazoa</taxon>
        <taxon>Ecdysozoa</taxon>
        <taxon>Arthropoda</taxon>
        <taxon>Hexapoda</taxon>
        <taxon>Insecta</taxon>
        <taxon>Pterygota</taxon>
        <taxon>Neoptera</taxon>
        <taxon>Endopterygota</taxon>
        <taxon>Lepidoptera</taxon>
        <taxon>Glossata</taxon>
        <taxon>Ditrysia</taxon>
        <taxon>Papilionoidea</taxon>
        <taxon>Nymphalidae</taxon>
        <taxon>Nymphalinae</taxon>
        <taxon>Vanessa</taxon>
    </lineage>
</organism>
<evidence type="ECO:0000256" key="1">
    <source>
        <dbReference type="ARBA" id="ARBA00022617"/>
    </source>
</evidence>